<evidence type="ECO:0000313" key="2">
    <source>
        <dbReference type="EMBL" id="KAG6442559.1"/>
    </source>
</evidence>
<dbReference type="InterPro" id="IPR000477">
    <property type="entry name" value="RT_dom"/>
</dbReference>
<accession>A0A921YP11</accession>
<reference evidence="2" key="2">
    <citation type="submission" date="2020-12" db="EMBL/GenBank/DDBJ databases">
        <authorList>
            <person name="Kanost M."/>
        </authorList>
    </citation>
    <scope>NUCLEOTIDE SEQUENCE</scope>
</reference>
<keyword evidence="3" id="KW-1185">Reference proteome</keyword>
<reference evidence="2" key="1">
    <citation type="journal article" date="2016" name="Insect Biochem. Mol. Biol.">
        <title>Multifaceted biological insights from a draft genome sequence of the tobacco hornworm moth, Manduca sexta.</title>
        <authorList>
            <person name="Kanost M.R."/>
            <person name="Arrese E.L."/>
            <person name="Cao X."/>
            <person name="Chen Y.R."/>
            <person name="Chellapilla S."/>
            <person name="Goldsmith M.R."/>
            <person name="Grosse-Wilde E."/>
            <person name="Heckel D.G."/>
            <person name="Herndon N."/>
            <person name="Jiang H."/>
            <person name="Papanicolaou A."/>
            <person name="Qu J."/>
            <person name="Soulages J.L."/>
            <person name="Vogel H."/>
            <person name="Walters J."/>
            <person name="Waterhouse R.M."/>
            <person name="Ahn S.J."/>
            <person name="Almeida F.C."/>
            <person name="An C."/>
            <person name="Aqrawi P."/>
            <person name="Bretschneider A."/>
            <person name="Bryant W.B."/>
            <person name="Bucks S."/>
            <person name="Chao H."/>
            <person name="Chevignon G."/>
            <person name="Christen J.M."/>
            <person name="Clarke D.F."/>
            <person name="Dittmer N.T."/>
            <person name="Ferguson L.C.F."/>
            <person name="Garavelou S."/>
            <person name="Gordon K.H.J."/>
            <person name="Gunaratna R.T."/>
            <person name="Han Y."/>
            <person name="Hauser F."/>
            <person name="He Y."/>
            <person name="Heidel-Fischer H."/>
            <person name="Hirsh A."/>
            <person name="Hu Y."/>
            <person name="Jiang H."/>
            <person name="Kalra D."/>
            <person name="Klinner C."/>
            <person name="Konig C."/>
            <person name="Kovar C."/>
            <person name="Kroll A.R."/>
            <person name="Kuwar S.S."/>
            <person name="Lee S.L."/>
            <person name="Lehman R."/>
            <person name="Li K."/>
            <person name="Li Z."/>
            <person name="Liang H."/>
            <person name="Lovelace S."/>
            <person name="Lu Z."/>
            <person name="Mansfield J.H."/>
            <person name="McCulloch K.J."/>
            <person name="Mathew T."/>
            <person name="Morton B."/>
            <person name="Muzny D.M."/>
            <person name="Neunemann D."/>
            <person name="Ongeri F."/>
            <person name="Pauchet Y."/>
            <person name="Pu L.L."/>
            <person name="Pyrousis I."/>
            <person name="Rao X.J."/>
            <person name="Redding A."/>
            <person name="Roesel C."/>
            <person name="Sanchez-Gracia A."/>
            <person name="Schaack S."/>
            <person name="Shukla A."/>
            <person name="Tetreau G."/>
            <person name="Wang Y."/>
            <person name="Xiong G.H."/>
            <person name="Traut W."/>
            <person name="Walsh T.K."/>
            <person name="Worley K.C."/>
            <person name="Wu D."/>
            <person name="Wu W."/>
            <person name="Wu Y.Q."/>
            <person name="Zhang X."/>
            <person name="Zou Z."/>
            <person name="Zucker H."/>
            <person name="Briscoe A.D."/>
            <person name="Burmester T."/>
            <person name="Clem R.J."/>
            <person name="Feyereisen R."/>
            <person name="Grimmelikhuijzen C.J.P."/>
            <person name="Hamodrakas S.J."/>
            <person name="Hansson B.S."/>
            <person name="Huguet E."/>
            <person name="Jermiin L.S."/>
            <person name="Lan Q."/>
            <person name="Lehman H.K."/>
            <person name="Lorenzen M."/>
            <person name="Merzendorfer H."/>
            <person name="Michalopoulos I."/>
            <person name="Morton D.B."/>
            <person name="Muthukrishnan S."/>
            <person name="Oakeshott J.G."/>
            <person name="Palmer W."/>
            <person name="Park Y."/>
            <person name="Passarelli A.L."/>
            <person name="Rozas J."/>
            <person name="Schwartz L.M."/>
            <person name="Smith W."/>
            <person name="Southgate A."/>
            <person name="Vilcinskas A."/>
            <person name="Vogt R."/>
            <person name="Wang P."/>
            <person name="Werren J."/>
            <person name="Yu X.Q."/>
            <person name="Zhou J.J."/>
            <person name="Brown S.J."/>
            <person name="Scherer S.E."/>
            <person name="Richards S."/>
            <person name="Blissard G.W."/>
        </authorList>
    </citation>
    <scope>NUCLEOTIDE SEQUENCE</scope>
</reference>
<name>A0A921YP11_MANSE</name>
<feature type="domain" description="Reverse transcriptase" evidence="1">
    <location>
        <begin position="51"/>
        <end position="151"/>
    </location>
</feature>
<dbReference type="PANTHER" id="PTHR19446">
    <property type="entry name" value="REVERSE TRANSCRIPTASES"/>
    <property type="match status" value="1"/>
</dbReference>
<dbReference type="EMBL" id="JH668294">
    <property type="protein sequence ID" value="KAG6442559.1"/>
    <property type="molecule type" value="Genomic_DNA"/>
</dbReference>
<evidence type="ECO:0000259" key="1">
    <source>
        <dbReference type="Pfam" id="PF00078"/>
    </source>
</evidence>
<protein>
    <recommendedName>
        <fullName evidence="1">Reverse transcriptase domain-containing protein</fullName>
    </recommendedName>
</protein>
<comment type="caution">
    <text evidence="2">The sequence shown here is derived from an EMBL/GenBank/DDBJ whole genome shotgun (WGS) entry which is preliminary data.</text>
</comment>
<proteinExistence type="predicted"/>
<gene>
    <name evidence="2" type="ORF">O3G_MSEX002405</name>
</gene>
<sequence>MVIHPPIFIKRCAKVLIKPLNIVFNKSLVEGYFPDIWKLSKIVPVYKSGCKEDVCNYRPISILNCFAKVFESLVYKHLYYHFKQIISIKQHGFVNSKSTTTNLLTYTNVLCKVFCVKGQVDSIYIDFAKAFDRVDHNILCAKAEYLGIHGSLLYSTTLARVVSSEP</sequence>
<dbReference type="AlphaFoldDB" id="A0A921YP11"/>
<evidence type="ECO:0000313" key="3">
    <source>
        <dbReference type="Proteomes" id="UP000791440"/>
    </source>
</evidence>
<dbReference type="Proteomes" id="UP000791440">
    <property type="component" value="Unassembled WGS sequence"/>
</dbReference>
<organism evidence="2 3">
    <name type="scientific">Manduca sexta</name>
    <name type="common">Tobacco hawkmoth</name>
    <name type="synonym">Tobacco hornworm</name>
    <dbReference type="NCBI Taxonomy" id="7130"/>
    <lineage>
        <taxon>Eukaryota</taxon>
        <taxon>Metazoa</taxon>
        <taxon>Ecdysozoa</taxon>
        <taxon>Arthropoda</taxon>
        <taxon>Hexapoda</taxon>
        <taxon>Insecta</taxon>
        <taxon>Pterygota</taxon>
        <taxon>Neoptera</taxon>
        <taxon>Endopterygota</taxon>
        <taxon>Lepidoptera</taxon>
        <taxon>Glossata</taxon>
        <taxon>Ditrysia</taxon>
        <taxon>Bombycoidea</taxon>
        <taxon>Sphingidae</taxon>
        <taxon>Sphinginae</taxon>
        <taxon>Sphingini</taxon>
        <taxon>Manduca</taxon>
    </lineage>
</organism>
<dbReference type="Pfam" id="PF00078">
    <property type="entry name" value="RVT_1"/>
    <property type="match status" value="1"/>
</dbReference>